<dbReference type="EMBL" id="BAAAQT010000005">
    <property type="protein sequence ID" value="GAA2173443.1"/>
    <property type="molecule type" value="Genomic_DNA"/>
</dbReference>
<sequence length="91" mass="9218">MVDSIGCIVSGDSAVMASGADIDDVATGFFTNDGGSWVAETFTMVVGDAVYLQVDETAPATYEGGVFTTTLTMETFTAGTATVDVTVPCGS</sequence>
<evidence type="ECO:0000313" key="2">
    <source>
        <dbReference type="Proteomes" id="UP001501599"/>
    </source>
</evidence>
<evidence type="ECO:0000313" key="1">
    <source>
        <dbReference type="EMBL" id="GAA2173443.1"/>
    </source>
</evidence>
<accession>A0ABN3AQW7</accession>
<protein>
    <submittedName>
        <fullName evidence="1">Uncharacterized protein</fullName>
    </submittedName>
</protein>
<dbReference type="Proteomes" id="UP001501599">
    <property type="component" value="Unassembled WGS sequence"/>
</dbReference>
<reference evidence="1 2" key="1">
    <citation type="journal article" date="2019" name="Int. J. Syst. Evol. Microbiol.">
        <title>The Global Catalogue of Microorganisms (GCM) 10K type strain sequencing project: providing services to taxonomists for standard genome sequencing and annotation.</title>
        <authorList>
            <consortium name="The Broad Institute Genomics Platform"/>
            <consortium name="The Broad Institute Genome Sequencing Center for Infectious Disease"/>
            <person name="Wu L."/>
            <person name="Ma J."/>
        </authorList>
    </citation>
    <scope>NUCLEOTIDE SEQUENCE [LARGE SCALE GENOMIC DNA]</scope>
    <source>
        <strain evidence="1 2">JCM 16026</strain>
    </source>
</reference>
<comment type="caution">
    <text evidence="1">The sequence shown here is derived from an EMBL/GenBank/DDBJ whole genome shotgun (WGS) entry which is preliminary data.</text>
</comment>
<gene>
    <name evidence="1" type="ORF">GCM10009846_15480</name>
</gene>
<name>A0ABN3AQW7_9MICO</name>
<proteinExistence type="predicted"/>
<keyword evidence="2" id="KW-1185">Reference proteome</keyword>
<organism evidence="1 2">
    <name type="scientific">Agrococcus versicolor</name>
    <dbReference type="NCBI Taxonomy" id="501482"/>
    <lineage>
        <taxon>Bacteria</taxon>
        <taxon>Bacillati</taxon>
        <taxon>Actinomycetota</taxon>
        <taxon>Actinomycetes</taxon>
        <taxon>Micrococcales</taxon>
        <taxon>Microbacteriaceae</taxon>
        <taxon>Agrococcus</taxon>
    </lineage>
</organism>